<reference evidence="9 10" key="1">
    <citation type="submission" date="2019-12" db="EMBL/GenBank/DDBJ databases">
        <authorList>
            <person name="Scholz U."/>
            <person name="Mascher M."/>
            <person name="Fiebig A."/>
        </authorList>
    </citation>
    <scope>NUCLEOTIDE SEQUENCE</scope>
</reference>
<dbReference type="AlphaFoldDB" id="A0A7I8IPI9"/>
<keyword evidence="5" id="KW-0804">Transcription</keyword>
<dbReference type="FunFam" id="2.20.25.80:FF:000006">
    <property type="entry name" value="WRKY transcription factor"/>
    <property type="match status" value="1"/>
</dbReference>
<feature type="region of interest" description="Disordered" evidence="7">
    <location>
        <begin position="273"/>
        <end position="311"/>
    </location>
</feature>
<keyword evidence="10" id="KW-1185">Reference proteome</keyword>
<proteinExistence type="predicted"/>
<dbReference type="InterPro" id="IPR003657">
    <property type="entry name" value="WRKY_dom"/>
</dbReference>
<evidence type="ECO:0000256" key="4">
    <source>
        <dbReference type="ARBA" id="ARBA00023125"/>
    </source>
</evidence>
<dbReference type="SMART" id="SM00774">
    <property type="entry name" value="WRKY"/>
    <property type="match status" value="2"/>
</dbReference>
<feature type="region of interest" description="Disordered" evidence="7">
    <location>
        <begin position="399"/>
        <end position="422"/>
    </location>
</feature>
<dbReference type="EMBL" id="LR743592">
    <property type="protein sequence ID" value="CAA2620069.1"/>
    <property type="molecule type" value="Genomic_DNA"/>
</dbReference>
<accession>A0A7I8IPI9</accession>
<dbReference type="GO" id="GO:0005634">
    <property type="term" value="C:nucleus"/>
    <property type="evidence" value="ECO:0007669"/>
    <property type="project" value="UniProtKB-SubCell"/>
</dbReference>
<dbReference type="SUPFAM" id="SSF118290">
    <property type="entry name" value="WRKY DNA-binding domain"/>
    <property type="match status" value="2"/>
</dbReference>
<dbReference type="GO" id="GO:0003700">
    <property type="term" value="F:DNA-binding transcription factor activity"/>
    <property type="evidence" value="ECO:0007669"/>
    <property type="project" value="InterPro"/>
</dbReference>
<sequence length="422" mass="46442">MLMSSQAPPSPTTGSLALSPIILTPWRERFQSFSAVGCCQNLSSSPETLAELEEFMKTGDRSLLPRGREQGEGLPPAERPSDDSFNWRKYGQKQVKGSEYPRSYYKCTHPNCPVKKKVERSHDGRITEIIYKESTTTPRPSRPAGRRPPTSPDPLVAPRGGEDDDRAAEEEGRAAALEGDDGDDEPDCRRRLRELSDGRWAGFQGNPRAAVVVQTESEVDILDDGYRWRKYGQKVVKGNPNPRSYYKCTNPGCSVRKHVERAAHDLKSVITTYEGKHNHEVPISRSSSQSSSGGGGGAPPPSGGPGATISAESSIYGELPNTHLFKRKLALPSEFPTYLGGTSSCYPIRPLPPAELHRMAAISNFGREFPISFPMDIHRAPNVEASHGSTAGEERLFKLPKKEQEDDGVFGSDHVARRFPLE</sequence>
<feature type="region of interest" description="Disordered" evidence="7">
    <location>
        <begin position="57"/>
        <end position="102"/>
    </location>
</feature>
<evidence type="ECO:0000256" key="5">
    <source>
        <dbReference type="ARBA" id="ARBA00023163"/>
    </source>
</evidence>
<evidence type="ECO:0000259" key="8">
    <source>
        <dbReference type="PROSITE" id="PS50811"/>
    </source>
</evidence>
<dbReference type="InterPro" id="IPR036576">
    <property type="entry name" value="WRKY_dom_sf"/>
</dbReference>
<keyword evidence="6" id="KW-0539">Nucleus</keyword>
<feature type="compositionally biased region" description="Low complexity" evidence="7">
    <location>
        <begin position="134"/>
        <end position="143"/>
    </location>
</feature>
<dbReference type="PANTHER" id="PTHR31221:SF338">
    <property type="entry name" value="OS08G0499300 PROTEIN"/>
    <property type="match status" value="1"/>
</dbReference>
<evidence type="ECO:0000256" key="2">
    <source>
        <dbReference type="ARBA" id="ARBA00022737"/>
    </source>
</evidence>
<dbReference type="Pfam" id="PF03106">
    <property type="entry name" value="WRKY"/>
    <property type="match status" value="2"/>
</dbReference>
<dbReference type="Gene3D" id="2.20.25.80">
    <property type="entry name" value="WRKY domain"/>
    <property type="match status" value="2"/>
</dbReference>
<evidence type="ECO:0000256" key="3">
    <source>
        <dbReference type="ARBA" id="ARBA00023015"/>
    </source>
</evidence>
<feature type="domain" description="WRKY" evidence="8">
    <location>
        <begin position="217"/>
        <end position="282"/>
    </location>
</feature>
<keyword evidence="2" id="KW-0677">Repeat</keyword>
<dbReference type="PANTHER" id="PTHR31221">
    <property type="entry name" value="WRKY TRANSCRIPTION FACTOR PROTEIN 1-RELATED"/>
    <property type="match status" value="1"/>
</dbReference>
<dbReference type="EMBL" id="CACRZD030000005">
    <property type="protein sequence ID" value="CAA6659817.1"/>
    <property type="molecule type" value="Genomic_DNA"/>
</dbReference>
<keyword evidence="4" id="KW-0238">DNA-binding</keyword>
<dbReference type="InterPro" id="IPR044810">
    <property type="entry name" value="WRKY_plant"/>
</dbReference>
<evidence type="ECO:0000256" key="7">
    <source>
        <dbReference type="SAM" id="MobiDB-lite"/>
    </source>
</evidence>
<dbReference type="GO" id="GO:0043565">
    <property type="term" value="F:sequence-specific DNA binding"/>
    <property type="evidence" value="ECO:0007669"/>
    <property type="project" value="InterPro"/>
</dbReference>
<protein>
    <recommendedName>
        <fullName evidence="8">WRKY domain-containing protein</fullName>
    </recommendedName>
</protein>
<organism evidence="9">
    <name type="scientific">Spirodela intermedia</name>
    <name type="common">Intermediate duckweed</name>
    <dbReference type="NCBI Taxonomy" id="51605"/>
    <lineage>
        <taxon>Eukaryota</taxon>
        <taxon>Viridiplantae</taxon>
        <taxon>Streptophyta</taxon>
        <taxon>Embryophyta</taxon>
        <taxon>Tracheophyta</taxon>
        <taxon>Spermatophyta</taxon>
        <taxon>Magnoliopsida</taxon>
        <taxon>Liliopsida</taxon>
        <taxon>Araceae</taxon>
        <taxon>Lemnoideae</taxon>
        <taxon>Spirodela</taxon>
    </lineage>
</organism>
<evidence type="ECO:0000256" key="1">
    <source>
        <dbReference type="ARBA" id="ARBA00004123"/>
    </source>
</evidence>
<name>A0A7I8IPI9_SPIIN</name>
<evidence type="ECO:0000256" key="6">
    <source>
        <dbReference type="ARBA" id="ARBA00023242"/>
    </source>
</evidence>
<dbReference type="PROSITE" id="PS50811">
    <property type="entry name" value="WRKY"/>
    <property type="match status" value="2"/>
</dbReference>
<evidence type="ECO:0000313" key="10">
    <source>
        <dbReference type="Proteomes" id="UP001189122"/>
    </source>
</evidence>
<dbReference type="FunFam" id="2.20.25.80:FF:000001">
    <property type="entry name" value="WRKY transcription factor 33"/>
    <property type="match status" value="1"/>
</dbReference>
<gene>
    <name evidence="9" type="ORF">SI7747_05006238</name>
</gene>
<evidence type="ECO:0000313" key="9">
    <source>
        <dbReference type="EMBL" id="CAA2620069.1"/>
    </source>
</evidence>
<feature type="domain" description="WRKY" evidence="8">
    <location>
        <begin position="76"/>
        <end position="140"/>
    </location>
</feature>
<comment type="subcellular location">
    <subcellularLocation>
        <location evidence="1">Nucleus</location>
    </subcellularLocation>
</comment>
<feature type="region of interest" description="Disordered" evidence="7">
    <location>
        <begin position="116"/>
        <end position="189"/>
    </location>
</feature>
<dbReference type="Proteomes" id="UP001189122">
    <property type="component" value="Unassembled WGS sequence"/>
</dbReference>
<keyword evidence="3" id="KW-0805">Transcription regulation</keyword>